<comment type="caution">
    <text evidence="4">The sequence shown here is derived from an EMBL/GenBank/DDBJ whole genome shotgun (WGS) entry which is preliminary data.</text>
</comment>
<proteinExistence type="predicted"/>
<dbReference type="Proteomes" id="UP000667802">
    <property type="component" value="Unassembled WGS sequence"/>
</dbReference>
<keyword evidence="1 4" id="KW-0489">Methyltransferase</keyword>
<dbReference type="GO" id="GO:0052706">
    <property type="term" value="F:L-histidine N(alpha)-methyltransferase activity"/>
    <property type="evidence" value="ECO:0007669"/>
    <property type="project" value="UniProtKB-EC"/>
</dbReference>
<organism evidence="4 5">
    <name type="scientific">Aetokthonos hydrillicola Thurmond2011</name>
    <dbReference type="NCBI Taxonomy" id="2712845"/>
    <lineage>
        <taxon>Bacteria</taxon>
        <taxon>Bacillati</taxon>
        <taxon>Cyanobacteriota</taxon>
        <taxon>Cyanophyceae</taxon>
        <taxon>Nostocales</taxon>
        <taxon>Hapalosiphonaceae</taxon>
        <taxon>Aetokthonos</taxon>
    </lineage>
</organism>
<dbReference type="InterPro" id="IPR017804">
    <property type="entry name" value="MeTrfase_EgtD-like"/>
</dbReference>
<name>A0AAP5I819_9CYAN</name>
<dbReference type="Pfam" id="PF10017">
    <property type="entry name" value="Methyltransf_33"/>
    <property type="match status" value="1"/>
</dbReference>
<dbReference type="EC" id="2.1.1.44" evidence="4"/>
<gene>
    <name evidence="4" type="primary">egtD</name>
    <name evidence="4" type="ORF">G7B40_018725</name>
</gene>
<dbReference type="GO" id="GO:0032259">
    <property type="term" value="P:methylation"/>
    <property type="evidence" value="ECO:0007669"/>
    <property type="project" value="UniProtKB-KW"/>
</dbReference>
<protein>
    <submittedName>
        <fullName evidence="4">L-histidine N(Alpha)-methyltransferase</fullName>
        <ecNumber evidence="4">2.1.1.44</ecNumber>
    </submittedName>
</protein>
<evidence type="ECO:0000313" key="4">
    <source>
        <dbReference type="EMBL" id="MDR9896581.1"/>
    </source>
</evidence>
<keyword evidence="5" id="KW-1185">Reference proteome</keyword>
<dbReference type="EMBL" id="JAALHA020000008">
    <property type="protein sequence ID" value="MDR9896581.1"/>
    <property type="molecule type" value="Genomic_DNA"/>
</dbReference>
<evidence type="ECO:0000256" key="1">
    <source>
        <dbReference type="ARBA" id="ARBA00022603"/>
    </source>
</evidence>
<evidence type="ECO:0000313" key="5">
    <source>
        <dbReference type="Proteomes" id="UP000667802"/>
    </source>
</evidence>
<evidence type="ECO:0000256" key="2">
    <source>
        <dbReference type="ARBA" id="ARBA00022679"/>
    </source>
</evidence>
<dbReference type="PIRSF" id="PIRSF018005">
    <property type="entry name" value="UCP018005"/>
    <property type="match status" value="1"/>
</dbReference>
<dbReference type="RefSeq" id="WP_208341584.1">
    <property type="nucleotide sequence ID" value="NZ_CAWQFN010000921.1"/>
</dbReference>
<dbReference type="PANTHER" id="PTHR43397">
    <property type="entry name" value="ERGOTHIONEINE BIOSYNTHESIS PROTEIN 1"/>
    <property type="match status" value="1"/>
</dbReference>
<evidence type="ECO:0000259" key="3">
    <source>
        <dbReference type="Pfam" id="PF10017"/>
    </source>
</evidence>
<dbReference type="Gene3D" id="3.40.50.150">
    <property type="entry name" value="Vaccinia Virus protein VP39"/>
    <property type="match status" value="1"/>
</dbReference>
<dbReference type="SUPFAM" id="SSF53335">
    <property type="entry name" value="S-adenosyl-L-methionine-dependent methyltransferases"/>
    <property type="match status" value="1"/>
</dbReference>
<dbReference type="InterPro" id="IPR019257">
    <property type="entry name" value="MeTrfase_dom"/>
</dbReference>
<dbReference type="InterPro" id="IPR051128">
    <property type="entry name" value="EgtD_Methyltrsf_superfamily"/>
</dbReference>
<sequence length="325" mass="37033">MLQNIEINVFKSQTNKDLEKIVSGLQQPVKKIDTEFTYDENGSQIYDKICKLPEYYPAWQEMAIMEQYIDEIVSLVGANCLLIDYGSGSSDKTCILLNRLPQIAGYIPIDISKKYLIDSATKIAENYPNLEVLPVCTNYHDYFEIPSPKKLVKRRLAFISGITIGNEHPPQLISLLKNIKQTCGSNGAMLVSVDLKKDLEILNSAYNDSSGLNVAIALNFLQRMNRELNANFKINQFQYKAIYNEQIGRMEMKLFSLQKQSVNIGKHCFEFKVGEPILLAYSYKYNLNDFANIAARGGWEVNRVWTDPHKLFSIQYLTVAPSVKI</sequence>
<dbReference type="InterPro" id="IPR029063">
    <property type="entry name" value="SAM-dependent_MTases_sf"/>
</dbReference>
<accession>A0AAP5I819</accession>
<reference evidence="5" key="1">
    <citation type="journal article" date="2021" name="Science">
        <title>Hunting the eagle killer: A cyanobacterial neurotoxin causes vacuolar myelinopathy.</title>
        <authorList>
            <person name="Breinlinger S."/>
            <person name="Phillips T.J."/>
            <person name="Haram B.N."/>
            <person name="Mares J."/>
            <person name="Martinez Yerena J.A."/>
            <person name="Hrouzek P."/>
            <person name="Sobotka R."/>
            <person name="Henderson W.M."/>
            <person name="Schmieder P."/>
            <person name="Williams S.M."/>
            <person name="Lauderdale J.D."/>
            <person name="Wilde H.D."/>
            <person name="Gerrin W."/>
            <person name="Kust A."/>
            <person name="Washington J.W."/>
            <person name="Wagner C."/>
            <person name="Geier B."/>
            <person name="Liebeke M."/>
            <person name="Enke H."/>
            <person name="Niedermeyer T.H.J."/>
            <person name="Wilde S.B."/>
        </authorList>
    </citation>
    <scope>NUCLEOTIDE SEQUENCE [LARGE SCALE GENOMIC DNA]</scope>
    <source>
        <strain evidence="5">Thurmond2011</strain>
    </source>
</reference>
<feature type="domain" description="Histidine-specific methyltransferase SAM-dependent" evidence="3">
    <location>
        <begin position="19"/>
        <end position="317"/>
    </location>
</feature>
<dbReference type="InterPro" id="IPR035094">
    <property type="entry name" value="EgtD"/>
</dbReference>
<keyword evidence="2 4" id="KW-0808">Transferase</keyword>
<dbReference type="PANTHER" id="PTHR43397:SF1">
    <property type="entry name" value="ERGOTHIONEINE BIOSYNTHESIS PROTEIN 1"/>
    <property type="match status" value="1"/>
</dbReference>
<dbReference type="AlphaFoldDB" id="A0AAP5I819"/>
<dbReference type="NCBIfam" id="TIGR03438">
    <property type="entry name" value="egtD_ergothio"/>
    <property type="match status" value="1"/>
</dbReference>